<feature type="transmembrane region" description="Helical" evidence="1">
    <location>
        <begin position="266"/>
        <end position="286"/>
    </location>
</feature>
<dbReference type="InterPro" id="IPR007163">
    <property type="entry name" value="VCA0040-like"/>
</dbReference>
<reference evidence="2" key="1">
    <citation type="submission" date="2020-10" db="EMBL/GenBank/DDBJ databases">
        <title>Bacterium isolated from coastal waters sediment.</title>
        <authorList>
            <person name="Chen R.-J."/>
            <person name="Lu D.-C."/>
            <person name="Zhu K.-L."/>
            <person name="Du Z.-J."/>
        </authorList>
    </citation>
    <scope>NUCLEOTIDE SEQUENCE</scope>
    <source>
        <strain evidence="2">N1Y112</strain>
    </source>
</reference>
<feature type="transmembrane region" description="Helical" evidence="1">
    <location>
        <begin position="204"/>
        <end position="223"/>
    </location>
</feature>
<dbReference type="Pfam" id="PF04018">
    <property type="entry name" value="VCA0040-like"/>
    <property type="match status" value="1"/>
</dbReference>
<keyword evidence="1" id="KW-0812">Transmembrane</keyword>
<evidence type="ECO:0000313" key="2">
    <source>
        <dbReference type="EMBL" id="MBE9396067.1"/>
    </source>
</evidence>
<accession>A0A8J7F9W3</accession>
<feature type="transmembrane region" description="Helical" evidence="1">
    <location>
        <begin position="85"/>
        <end position="102"/>
    </location>
</feature>
<organism evidence="2 3">
    <name type="scientific">Pontibacterium sinense</name>
    <dbReference type="NCBI Taxonomy" id="2781979"/>
    <lineage>
        <taxon>Bacteria</taxon>
        <taxon>Pseudomonadati</taxon>
        <taxon>Pseudomonadota</taxon>
        <taxon>Gammaproteobacteria</taxon>
        <taxon>Oceanospirillales</taxon>
        <taxon>Oceanospirillaceae</taxon>
        <taxon>Pontibacterium</taxon>
    </lineage>
</organism>
<dbReference type="EMBL" id="JADEYS010000001">
    <property type="protein sequence ID" value="MBE9396067.1"/>
    <property type="molecule type" value="Genomic_DNA"/>
</dbReference>
<dbReference type="PANTHER" id="PTHR37308">
    <property type="entry name" value="INTEGRAL MEMBRANE PROTEIN"/>
    <property type="match status" value="1"/>
</dbReference>
<keyword evidence="1" id="KW-0472">Membrane</keyword>
<name>A0A8J7F9W3_9GAMM</name>
<protein>
    <submittedName>
        <fullName evidence="2">DUF368 domain-containing protein</fullName>
    </submittedName>
</protein>
<gene>
    <name evidence="2" type="ORF">IOQ59_02195</name>
</gene>
<dbReference type="Proteomes" id="UP000640333">
    <property type="component" value="Unassembled WGS sequence"/>
</dbReference>
<proteinExistence type="predicted"/>
<keyword evidence="3" id="KW-1185">Reference proteome</keyword>
<dbReference type="AlphaFoldDB" id="A0A8J7F9W3"/>
<feature type="transmembrane region" description="Helical" evidence="1">
    <location>
        <begin position="56"/>
        <end position="79"/>
    </location>
</feature>
<evidence type="ECO:0000313" key="3">
    <source>
        <dbReference type="Proteomes" id="UP000640333"/>
    </source>
</evidence>
<feature type="transmembrane region" description="Helical" evidence="1">
    <location>
        <begin position="114"/>
        <end position="134"/>
    </location>
</feature>
<keyword evidence="1" id="KW-1133">Transmembrane helix</keyword>
<feature type="transmembrane region" description="Helical" evidence="1">
    <location>
        <begin position="179"/>
        <end position="198"/>
    </location>
</feature>
<feature type="transmembrane region" description="Helical" evidence="1">
    <location>
        <begin position="140"/>
        <end position="167"/>
    </location>
</feature>
<dbReference type="PANTHER" id="PTHR37308:SF1">
    <property type="entry name" value="POLYPRENYL-PHOSPHATE TRANSPORTER"/>
    <property type="match status" value="1"/>
</dbReference>
<comment type="caution">
    <text evidence="2">The sequence shown here is derived from an EMBL/GenBank/DDBJ whole genome shotgun (WGS) entry which is preliminary data.</text>
</comment>
<sequence>MGAADAVPGVSGGTIAFMTGIYEELIGSLRRCGPEALAVLYKQGVAEAWRYINGSFLLTLLAGILFSVASFARGVLFLLSNYPEMLWSFFFGLILASSWLVVQQIDNWRGNAFTAFLTGTVLAYMVTSIAPAAIEPTPLMVFLSGMIAICAMILPGISGSFILLLLGMYAPILGAVKSVDLPVLGLFITGCVIGLLSFSRVLSWMFSSYRVATLALLGGFMLGSLNKVWPWKYTTAYTINRHGAEVPLVQENILPGSYEAMTGQDAYLFMSLVLMAVGALVVVLIAKTASTGKNQG</sequence>
<evidence type="ECO:0000256" key="1">
    <source>
        <dbReference type="SAM" id="Phobius"/>
    </source>
</evidence>